<dbReference type="InterPro" id="IPR012337">
    <property type="entry name" value="RNaseH-like_sf"/>
</dbReference>
<evidence type="ECO:0000256" key="1">
    <source>
        <dbReference type="ARBA" id="ARBA00039658"/>
    </source>
</evidence>
<dbReference type="InterPro" id="IPR038269">
    <property type="entry name" value="SCAN_sf"/>
</dbReference>
<evidence type="ECO:0000313" key="6">
    <source>
        <dbReference type="Proteomes" id="UP000314980"/>
    </source>
</evidence>
<evidence type="ECO:0000256" key="2">
    <source>
        <dbReference type="SAM" id="MobiDB-lite"/>
    </source>
</evidence>
<feature type="domain" description="Integrase catalytic" evidence="4">
    <location>
        <begin position="601"/>
        <end position="759"/>
    </location>
</feature>
<dbReference type="Gene3D" id="1.10.4020.10">
    <property type="entry name" value="DNA breaking-rejoining enzymes"/>
    <property type="match status" value="1"/>
</dbReference>
<organism evidence="5 6">
    <name type="scientific">Lates calcarifer</name>
    <name type="common">Barramundi</name>
    <name type="synonym">Holocentrus calcarifer</name>
    <dbReference type="NCBI Taxonomy" id="8187"/>
    <lineage>
        <taxon>Eukaryota</taxon>
        <taxon>Metazoa</taxon>
        <taxon>Chordata</taxon>
        <taxon>Craniata</taxon>
        <taxon>Vertebrata</taxon>
        <taxon>Euteleostomi</taxon>
        <taxon>Actinopterygii</taxon>
        <taxon>Neopterygii</taxon>
        <taxon>Teleostei</taxon>
        <taxon>Neoteleostei</taxon>
        <taxon>Acanthomorphata</taxon>
        <taxon>Carangaria</taxon>
        <taxon>Carangaria incertae sedis</taxon>
        <taxon>Centropomidae</taxon>
        <taxon>Lates</taxon>
    </lineage>
</organism>
<dbReference type="InterPro" id="IPR003309">
    <property type="entry name" value="SCAN_dom"/>
</dbReference>
<dbReference type="Gene3D" id="3.30.420.10">
    <property type="entry name" value="Ribonuclease H-like superfamily/Ribonuclease H"/>
    <property type="match status" value="1"/>
</dbReference>
<dbReference type="Ensembl" id="ENSLCAT00010056770.1">
    <property type="protein sequence ID" value="ENSLCAP00010055298.1"/>
    <property type="gene ID" value="ENSLCAG00010025793.1"/>
</dbReference>
<feature type="region of interest" description="Disordered" evidence="2">
    <location>
        <begin position="438"/>
        <end position="460"/>
    </location>
</feature>
<dbReference type="Gene3D" id="1.10.340.70">
    <property type="match status" value="1"/>
</dbReference>
<dbReference type="GO" id="GO:0008270">
    <property type="term" value="F:zinc ion binding"/>
    <property type="evidence" value="ECO:0007669"/>
    <property type="project" value="InterPro"/>
</dbReference>
<dbReference type="SUPFAM" id="SSF47353">
    <property type="entry name" value="Retrovirus capsid dimerization domain-like"/>
    <property type="match status" value="1"/>
</dbReference>
<dbReference type="GeneTree" id="ENSGT01050000244855"/>
<dbReference type="PANTHER" id="PTHR46888">
    <property type="entry name" value="ZINC KNUCKLE DOMAINCONTAINING PROTEIN-RELATED"/>
    <property type="match status" value="1"/>
</dbReference>
<keyword evidence="6" id="KW-1185">Reference proteome</keyword>
<reference evidence="6" key="1">
    <citation type="submission" date="2015-09" db="EMBL/GenBank/DDBJ databases">
        <authorList>
            <person name="Sai Rama Sridatta P."/>
        </authorList>
    </citation>
    <scope>NUCLEOTIDE SEQUENCE [LARGE SCALE GENOMIC DNA]</scope>
</reference>
<reference evidence="5" key="2">
    <citation type="submission" date="2025-08" db="UniProtKB">
        <authorList>
            <consortium name="Ensembl"/>
        </authorList>
    </citation>
    <scope>IDENTIFICATION</scope>
</reference>
<feature type="compositionally biased region" description="Acidic residues" evidence="2">
    <location>
        <begin position="443"/>
        <end position="452"/>
    </location>
</feature>
<dbReference type="FunFam" id="3.30.420.10:FF:000032">
    <property type="entry name" value="Retrovirus-related Pol polyprotein from transposon 297-like Protein"/>
    <property type="match status" value="1"/>
</dbReference>
<dbReference type="InParanoid" id="A0A4W6FVS0"/>
<sequence length="822" mass="91535">MDVGDKRLKENMRNILKENLLEVGVLSQQIPRVAESRDWSDAERTLLLQCVLTGKAQEAYSALSVAESKVYVSVKTAVLKAYELVPEAYRQKFRSWEKSGRQTHMEFARELVTHFNRWCTSLGVHTYEALCDLVVLEQFKNSLPSNIATFVAEHKVKTAAEAAALADEYVLTHRVDHEHRARDEFGFRGDGNRFRPVGKRWEETAGPRHTTPEKAVRSQGYYDAGKRCNYCKGRGHWKNECPAKAGSKGGPVESPGSISSRVISPCSVSLSPFPSDTQVEIAVNCSPGHRDFSAFVSDGHVSLVGSDDKVPVKILRDTGAFDSFIVSTVLPFSHCTDTGDYILMRGMGLNVLPVPVHKLELDCGLVRGEVVMGVRPALPIPGVDIILGNDLAGIRVWADGPPPPVVTSSPSVAEKPDESAQSFPSVFTACAVTRAMRSREAEPEAEQSDTEGNEAPSVSIPDSLLSVSRSDLAQEQSSDLSLRELFHMVLPGAKGKSAARGYFLQDQLLVRKWVPHGDCFVGNPVFQIVVPEKFREEVLRTAHNQSGHLGVRKTYNYILKYFFWPRLKKDVSRYIRTCHTCQLTGKPNQTVKPVPLIPIPAMTQPFEHLIIDCVGPLPRSRSGSSYLLTVMCQSTRYPAAYPLRTITAKSVVRALTQFMSIFGIPKVIQSDQGSNFSSHLFAQVLRQLRVKHNQASAYHAQSQGALERFHQTLKSLLRGYCVELDQDWEEGLPWLLLAAREVVQESTGFSPNDLVFGHRVRGPLTLLYDHVGQSEPPVNLLDFVNGFRHRLYMAGERAKKNLVSAQNKMKQLYDRRTEKTAV</sequence>
<dbReference type="SUPFAM" id="SSF53098">
    <property type="entry name" value="Ribonuclease H-like"/>
    <property type="match status" value="1"/>
</dbReference>
<dbReference type="SUPFAM" id="SSF57756">
    <property type="entry name" value="Retrovirus zinc finger-like domains"/>
    <property type="match status" value="1"/>
</dbReference>
<dbReference type="InterPro" id="IPR036875">
    <property type="entry name" value="Znf_CCHC_sf"/>
</dbReference>
<dbReference type="PROSITE" id="PS50994">
    <property type="entry name" value="INTEGRASE"/>
    <property type="match status" value="1"/>
</dbReference>
<evidence type="ECO:0000259" key="3">
    <source>
        <dbReference type="PROSITE" id="PS50804"/>
    </source>
</evidence>
<proteinExistence type="predicted"/>
<evidence type="ECO:0000259" key="4">
    <source>
        <dbReference type="PROSITE" id="PS50994"/>
    </source>
</evidence>
<dbReference type="STRING" id="8187.ENSLCAP00010055298"/>
<name>A0A4W6FVS0_LATCA</name>
<dbReference type="InterPro" id="IPR001584">
    <property type="entry name" value="Integrase_cat-core"/>
</dbReference>
<dbReference type="AlphaFoldDB" id="A0A4W6FVS0"/>
<dbReference type="Proteomes" id="UP000314980">
    <property type="component" value="Unassembled WGS sequence"/>
</dbReference>
<dbReference type="Gene3D" id="4.10.60.10">
    <property type="entry name" value="Zinc finger, CCHC-type"/>
    <property type="match status" value="1"/>
</dbReference>
<feature type="domain" description="SCAN box" evidence="3">
    <location>
        <begin position="90"/>
        <end position="168"/>
    </location>
</feature>
<dbReference type="GO" id="GO:0015074">
    <property type="term" value="P:DNA integration"/>
    <property type="evidence" value="ECO:0007669"/>
    <property type="project" value="InterPro"/>
</dbReference>
<dbReference type="GO" id="GO:0003676">
    <property type="term" value="F:nucleic acid binding"/>
    <property type="evidence" value="ECO:0007669"/>
    <property type="project" value="InterPro"/>
</dbReference>
<dbReference type="InterPro" id="IPR036397">
    <property type="entry name" value="RNaseH_sf"/>
</dbReference>
<protein>
    <recommendedName>
        <fullName evidence="1">Gypsy retrotransposon integrase-like protein 1</fullName>
    </recommendedName>
</protein>
<reference evidence="5" key="3">
    <citation type="submission" date="2025-09" db="UniProtKB">
        <authorList>
            <consortium name="Ensembl"/>
        </authorList>
    </citation>
    <scope>IDENTIFICATION</scope>
</reference>
<dbReference type="InterPro" id="IPR041588">
    <property type="entry name" value="Integrase_H2C2"/>
</dbReference>
<dbReference type="PROSITE" id="PS50804">
    <property type="entry name" value="SCAN_BOX"/>
    <property type="match status" value="1"/>
</dbReference>
<evidence type="ECO:0000313" key="5">
    <source>
        <dbReference type="Ensembl" id="ENSLCAP00010055298.1"/>
    </source>
</evidence>
<dbReference type="Pfam" id="PF02023">
    <property type="entry name" value="SCAN"/>
    <property type="match status" value="1"/>
</dbReference>
<accession>A0A4W6FVS0</accession>
<dbReference type="PANTHER" id="PTHR46888:SF13">
    <property type="entry name" value="RIBONUCLEASE H"/>
    <property type="match status" value="1"/>
</dbReference>
<dbReference type="FunFam" id="1.10.340.70:FF:000001">
    <property type="entry name" value="Retrovirus-related Pol polyprotein from transposon gypsy-like Protein"/>
    <property type="match status" value="1"/>
</dbReference>
<dbReference type="Pfam" id="PF17921">
    <property type="entry name" value="Integrase_H2C2"/>
    <property type="match status" value="1"/>
</dbReference>
<dbReference type="Pfam" id="PF00665">
    <property type="entry name" value="rve"/>
    <property type="match status" value="1"/>
</dbReference>